<sequence>MNVKEGFVEAEGHRLAFLAVNAHLDDGTGPAIVFIHGVLASVNFWRDCVPPDFRENRAWYALSLPAHHPSGVPGDFAPGQVDAQWFFRVMNGALQGLLGQRKAIIVGHSTGGFCGLNLAAHQAPNVAGVVSIGGFYRGRWGGVEGLLLRMAGWGPWARVLFVSSIGVARKSRWVRRVFASLLAADRKAWLASPLSERMLNNLEADSTRQDAQALYTLFRGIGGIDIADTLRRIRVPCHILAGTDDPVITAAQSLVLAAEIPTARLTVFRNVGHMPFMECTATFFDVLEGVLAELERTDP</sequence>
<organism evidence="2">
    <name type="scientific">Thermohahella caldifontis</name>
    <dbReference type="NCBI Taxonomy" id="3142973"/>
    <lineage>
        <taxon>Bacteria</taxon>
        <taxon>Pseudomonadati</taxon>
        <taxon>Pseudomonadota</taxon>
        <taxon>Gammaproteobacteria</taxon>
        <taxon>Oceanospirillales</taxon>
        <taxon>Hahellaceae</taxon>
        <taxon>Thermohahella</taxon>
    </lineage>
</organism>
<feature type="domain" description="AB hydrolase-1" evidence="1">
    <location>
        <begin position="30"/>
        <end position="278"/>
    </location>
</feature>
<dbReference type="InterPro" id="IPR000073">
    <property type="entry name" value="AB_hydrolase_1"/>
</dbReference>
<dbReference type="SUPFAM" id="SSF53474">
    <property type="entry name" value="alpha/beta-Hydrolases"/>
    <property type="match status" value="1"/>
</dbReference>
<protein>
    <submittedName>
        <fullName evidence="2">Alpha/beta hydrolase</fullName>
    </submittedName>
</protein>
<dbReference type="PANTHER" id="PTHR43689">
    <property type="entry name" value="HYDROLASE"/>
    <property type="match status" value="1"/>
</dbReference>
<name>A0AB39UWW7_9GAMM</name>
<evidence type="ECO:0000313" key="2">
    <source>
        <dbReference type="EMBL" id="XDT72522.1"/>
    </source>
</evidence>
<dbReference type="InterPro" id="IPR029058">
    <property type="entry name" value="AB_hydrolase_fold"/>
</dbReference>
<gene>
    <name evidence="2" type="ORF">AAIA72_00620</name>
</gene>
<dbReference type="Gene3D" id="3.40.50.1820">
    <property type="entry name" value="alpha/beta hydrolase"/>
    <property type="match status" value="1"/>
</dbReference>
<keyword evidence="2" id="KW-0378">Hydrolase</keyword>
<dbReference type="RefSeq" id="WP_369601528.1">
    <property type="nucleotide sequence ID" value="NZ_CP154858.1"/>
</dbReference>
<evidence type="ECO:0000259" key="1">
    <source>
        <dbReference type="Pfam" id="PF00561"/>
    </source>
</evidence>
<dbReference type="AlphaFoldDB" id="A0AB39UWW7"/>
<dbReference type="EMBL" id="CP154858">
    <property type="protein sequence ID" value="XDT72522.1"/>
    <property type="molecule type" value="Genomic_DNA"/>
</dbReference>
<dbReference type="KEGG" id="tcd:AAIA72_00620"/>
<dbReference type="GO" id="GO:0016787">
    <property type="term" value="F:hydrolase activity"/>
    <property type="evidence" value="ECO:0007669"/>
    <property type="project" value="UniProtKB-KW"/>
</dbReference>
<proteinExistence type="predicted"/>
<dbReference type="Pfam" id="PF00561">
    <property type="entry name" value="Abhydrolase_1"/>
    <property type="match status" value="1"/>
</dbReference>
<dbReference type="PANTHER" id="PTHR43689:SF8">
    <property type="entry name" value="ALPHA_BETA-HYDROLASES SUPERFAMILY PROTEIN"/>
    <property type="match status" value="1"/>
</dbReference>
<accession>A0AB39UWW7</accession>
<reference evidence="2" key="1">
    <citation type="submission" date="2024-05" db="EMBL/GenBank/DDBJ databases">
        <title>Genome sequencing of novel strain.</title>
        <authorList>
            <person name="Ganbat D."/>
            <person name="Ganbat S."/>
            <person name="Lee S.-J."/>
        </authorList>
    </citation>
    <scope>NUCLEOTIDE SEQUENCE</scope>
    <source>
        <strain evidence="2">SMD15-11</strain>
    </source>
</reference>